<comment type="cofactor">
    <cofactor evidence="10">
        <name>Mg(2+)</name>
        <dbReference type="ChEBI" id="CHEBI:18420"/>
    </cofactor>
    <text evidence="10">Binds 1 Mg(2+) ion per subunit.</text>
</comment>
<dbReference type="Proteomes" id="UP000557842">
    <property type="component" value="Unassembled WGS sequence"/>
</dbReference>
<keyword evidence="4 10" id="KW-0808">Transferase</keyword>
<evidence type="ECO:0000256" key="9">
    <source>
        <dbReference type="ARBA" id="ARBA00023229"/>
    </source>
</evidence>
<feature type="binding site" evidence="10">
    <location>
        <begin position="104"/>
        <end position="106"/>
    </location>
    <ligand>
        <name>thiamine diphosphate</name>
        <dbReference type="ChEBI" id="CHEBI:58937"/>
    </ligand>
</feature>
<reference evidence="14 15" key="1">
    <citation type="submission" date="2018-05" db="EMBL/GenBank/DDBJ databases">
        <authorList>
            <consortium name="PulseNet: The National Subtyping Network for Foodborne Disease Surveillance"/>
            <person name="Tarr C.L."/>
            <person name="Trees E."/>
            <person name="Katz L.S."/>
            <person name="Carleton-Romer H.A."/>
            <person name="Stroika S."/>
            <person name="Kucerova Z."/>
            <person name="Roache K.F."/>
            <person name="Sabol A.L."/>
            <person name="Besser J."/>
            <person name="Gerner-Smidt P."/>
        </authorList>
    </citation>
    <scope>NUCLEOTIDE SEQUENCE</scope>
    <source>
        <strain evidence="13">2014D-0197</strain>
        <strain evidence="12 15">2016D-0221</strain>
        <strain evidence="14">D4313</strain>
    </source>
</reference>
<feature type="binding site" evidence="10">
    <location>
        <position position="352"/>
    </location>
    <ligand>
        <name>thiamine diphosphate</name>
        <dbReference type="ChEBI" id="CHEBI:58937"/>
    </ligand>
</feature>
<evidence type="ECO:0000256" key="2">
    <source>
        <dbReference type="ARBA" id="ARBA00011081"/>
    </source>
</evidence>
<dbReference type="AlphaFoldDB" id="A0A5L4M753"/>
<dbReference type="SUPFAM" id="SSF52518">
    <property type="entry name" value="Thiamin diphosphate-binding fold (THDP-binding)"/>
    <property type="match status" value="1"/>
</dbReference>
<evidence type="ECO:0000256" key="4">
    <source>
        <dbReference type="ARBA" id="ARBA00022679"/>
    </source>
</evidence>
<feature type="binding site" evidence="10">
    <location>
        <position position="271"/>
    </location>
    <ligand>
        <name>thiamine diphosphate</name>
        <dbReference type="ChEBI" id="CHEBI:58937"/>
    </ligand>
</feature>
<gene>
    <name evidence="10" type="primary">dxs</name>
    <name evidence="13" type="ORF">AAH17_03950</name>
    <name evidence="14" type="ORF">AAH24_03410</name>
    <name evidence="12" type="ORF">BVH53_01605</name>
</gene>
<dbReference type="SUPFAM" id="SSF52922">
    <property type="entry name" value="TK C-terminal domain-like"/>
    <property type="match status" value="1"/>
</dbReference>
<evidence type="ECO:0000256" key="6">
    <source>
        <dbReference type="ARBA" id="ARBA00022842"/>
    </source>
</evidence>
<dbReference type="EMBL" id="AACCXK010000005">
    <property type="protein sequence ID" value="EAK0452807.1"/>
    <property type="molecule type" value="Genomic_DNA"/>
</dbReference>
<evidence type="ECO:0000313" key="15">
    <source>
        <dbReference type="Proteomes" id="UP000557842"/>
    </source>
</evidence>
<dbReference type="InterPro" id="IPR020826">
    <property type="entry name" value="Transketolase_BS"/>
</dbReference>
<dbReference type="GO" id="GO:0008661">
    <property type="term" value="F:1-deoxy-D-xylulose-5-phosphate synthase activity"/>
    <property type="evidence" value="ECO:0007669"/>
    <property type="project" value="UniProtKB-UniRule"/>
</dbReference>
<dbReference type="GO" id="GO:0005829">
    <property type="term" value="C:cytosol"/>
    <property type="evidence" value="ECO:0007669"/>
    <property type="project" value="TreeGrafter"/>
</dbReference>
<dbReference type="GO" id="GO:0016114">
    <property type="term" value="P:terpenoid biosynthetic process"/>
    <property type="evidence" value="ECO:0007669"/>
    <property type="project" value="UniProtKB-UniRule"/>
</dbReference>
<feature type="domain" description="Transketolase-like pyrimidine-binding" evidence="11">
    <location>
        <begin position="301"/>
        <end position="465"/>
    </location>
</feature>
<evidence type="ECO:0000256" key="8">
    <source>
        <dbReference type="ARBA" id="ARBA00023052"/>
    </source>
</evidence>
<comment type="pathway">
    <text evidence="1 10">Metabolic intermediate biosynthesis; 1-deoxy-D-xylulose 5-phosphate biosynthesis; 1-deoxy-D-xylulose 5-phosphate from D-glyceraldehyde 3-phosphate and pyruvate: step 1/1.</text>
</comment>
<dbReference type="UniPathway" id="UPA00064">
    <property type="reaction ID" value="UER00091"/>
</dbReference>
<dbReference type="Pfam" id="PF02779">
    <property type="entry name" value="Transket_pyr"/>
    <property type="match status" value="1"/>
</dbReference>
<dbReference type="InterPro" id="IPR049557">
    <property type="entry name" value="Transketolase_CS"/>
</dbReference>
<feature type="binding site" evidence="10">
    <location>
        <position position="63"/>
    </location>
    <ligand>
        <name>thiamine diphosphate</name>
        <dbReference type="ChEBI" id="CHEBI:58937"/>
    </ligand>
</feature>
<evidence type="ECO:0000313" key="14">
    <source>
        <dbReference type="EMBL" id="EAK0468417.1"/>
    </source>
</evidence>
<dbReference type="PANTHER" id="PTHR43322">
    <property type="entry name" value="1-D-DEOXYXYLULOSE 5-PHOSPHATE SYNTHASE-RELATED"/>
    <property type="match status" value="1"/>
</dbReference>
<dbReference type="EMBL" id="AABQDW010000002">
    <property type="protein sequence ID" value="EAI5407404.1"/>
    <property type="molecule type" value="Genomic_DNA"/>
</dbReference>
<dbReference type="Gene3D" id="3.40.50.920">
    <property type="match status" value="1"/>
</dbReference>
<evidence type="ECO:0000259" key="11">
    <source>
        <dbReference type="SMART" id="SM00861"/>
    </source>
</evidence>
<evidence type="ECO:0000256" key="5">
    <source>
        <dbReference type="ARBA" id="ARBA00022723"/>
    </source>
</evidence>
<dbReference type="CDD" id="cd07033">
    <property type="entry name" value="TPP_PYR_DXS_TK_like"/>
    <property type="match status" value="1"/>
</dbReference>
<dbReference type="NCBIfam" id="NF003933">
    <property type="entry name" value="PRK05444.2-2"/>
    <property type="match status" value="1"/>
</dbReference>
<dbReference type="CDD" id="cd02007">
    <property type="entry name" value="TPP_DXS"/>
    <property type="match status" value="1"/>
</dbReference>
<keyword evidence="5 10" id="KW-0479">Metal-binding</keyword>
<comment type="function">
    <text evidence="10">Catalyzes the acyloin condensation reaction between C atoms 2 and 3 of pyruvate and glyceraldehyde 3-phosphate to yield 1-deoxy-D-xylulose-5-phosphate (DXP).</text>
</comment>
<evidence type="ECO:0000256" key="7">
    <source>
        <dbReference type="ARBA" id="ARBA00022977"/>
    </source>
</evidence>
<dbReference type="InterPro" id="IPR005475">
    <property type="entry name" value="Transketolase-like_Pyr-bd"/>
</dbReference>
<keyword evidence="8 10" id="KW-0786">Thiamine pyrophosphate</keyword>
<comment type="cofactor">
    <cofactor evidence="10">
        <name>thiamine diphosphate</name>
        <dbReference type="ChEBI" id="CHEBI:58937"/>
    </cofactor>
    <text evidence="10">Binds 1 thiamine pyrophosphate per subunit.</text>
</comment>
<evidence type="ECO:0000313" key="12">
    <source>
        <dbReference type="EMBL" id="EAI5407404.1"/>
    </source>
</evidence>
<protein>
    <recommendedName>
        <fullName evidence="10">1-deoxy-D-xylulose-5-phosphate synthase</fullName>
        <ecNumber evidence="10">2.2.1.7</ecNumber>
    </recommendedName>
    <alternativeName>
        <fullName evidence="10">1-deoxyxylulose-5-phosphate synthase</fullName>
        <shortName evidence="10">DXP synthase</shortName>
        <shortName evidence="10">DXPS</shortName>
    </alternativeName>
</protein>
<dbReference type="Pfam" id="PF13292">
    <property type="entry name" value="DXP_synthase_N"/>
    <property type="match status" value="1"/>
</dbReference>
<sequence>MDIKSKSLEELTDLCDTLRDKILKTVSSNGGHLSSNMGAVELSVAMHYVFDVSKDPFIFDVSHQSYAHKLLTDRWNRFDSLRQFNGISGYTKPSESKFDYFVAGHSSTSISLVVGACKAIKLKGENRLPVAVIGDGAMSAGMAYEALNELGDRKYPCVIILNDNEMSISKPIGALSKYLSQMMAGQFYQKFKARVNQFLSYVPDSAAYMAKRFEEGFRLITPGMFFEELGLEYIGPVDGHDLKELISTFTTAKLMNKPVIVHIQTIKGKGYELAEGPKEKWHGVSPFNLKNGQSVNQANQKSATNIFSELLLNLAKKYENVVGVTAAMPSGTGLNKIIEVFPDRFWDVAIAEQHAVTSMAAMAKEGFKPYIAIYSTFMQRAYDQVIHDCAIMRLPVVFCMDRAGIVGEDGETHQGAFDISFLNAIPNLNLVAPRDEESFKNIMEFSYAFDSPLAIRYPRGNFILNNEYKSQKTALAKGEILENGDGGVAFIGYGNGVGKAVQTAKKLNFKPTIVDLVFAKPLDKELLLQIAKTHNKWYVFSDSAKRGGIGEILAGFLQENLLTNILIKSFEYEDTFIKHGKTSVVEDYLSISAEKISNTF</sequence>
<dbReference type="InterPro" id="IPR009014">
    <property type="entry name" value="Transketo_C/PFOR_II"/>
</dbReference>
<keyword evidence="6 10" id="KW-0460">Magnesium</keyword>
<dbReference type="Gene3D" id="3.40.50.970">
    <property type="match status" value="2"/>
</dbReference>
<proteinExistence type="inferred from homology"/>
<dbReference type="GO" id="GO:0009228">
    <property type="term" value="P:thiamine biosynthetic process"/>
    <property type="evidence" value="ECO:0007669"/>
    <property type="project" value="UniProtKB-UniRule"/>
</dbReference>
<evidence type="ECO:0000256" key="10">
    <source>
        <dbReference type="HAMAP-Rule" id="MF_00315"/>
    </source>
</evidence>
<keyword evidence="9 10" id="KW-0414">Isoprene biosynthesis</keyword>
<dbReference type="RefSeq" id="WP_038452755.1">
    <property type="nucleotide sequence ID" value="NZ_AABUZP020000024.1"/>
</dbReference>
<comment type="subunit">
    <text evidence="3 10">Homodimer.</text>
</comment>
<dbReference type="PROSITE" id="PS00801">
    <property type="entry name" value="TRANSKETOLASE_1"/>
    <property type="match status" value="1"/>
</dbReference>
<dbReference type="HAMAP" id="MF_00315">
    <property type="entry name" value="DXP_synth"/>
    <property type="match status" value="1"/>
</dbReference>
<comment type="caution">
    <text evidence="14">The sequence shown here is derived from an EMBL/GenBank/DDBJ whole genome shotgun (WGS) entry which is preliminary data.</text>
</comment>
<dbReference type="InterPro" id="IPR005477">
    <property type="entry name" value="Dxylulose-5-P_synthase"/>
</dbReference>
<dbReference type="GO" id="GO:0019288">
    <property type="term" value="P:isopentenyl diphosphate biosynthetic process, methylerythritol 4-phosphate pathway"/>
    <property type="evidence" value="ECO:0007669"/>
    <property type="project" value="TreeGrafter"/>
</dbReference>
<dbReference type="EMBL" id="AACCXM010000002">
    <property type="protein sequence ID" value="EAK0468417.1"/>
    <property type="molecule type" value="Genomic_DNA"/>
</dbReference>
<feature type="binding site" evidence="10">
    <location>
        <begin position="136"/>
        <end position="137"/>
    </location>
    <ligand>
        <name>thiamine diphosphate</name>
        <dbReference type="ChEBI" id="CHEBI:58937"/>
    </ligand>
</feature>
<dbReference type="FunFam" id="3.40.50.970:FF:000005">
    <property type="entry name" value="1-deoxy-D-xylulose-5-phosphate synthase"/>
    <property type="match status" value="1"/>
</dbReference>
<evidence type="ECO:0000313" key="13">
    <source>
        <dbReference type="EMBL" id="EAK0452807.1"/>
    </source>
</evidence>
<feature type="binding site" evidence="10">
    <location>
        <position position="135"/>
    </location>
    <ligand>
        <name>Mg(2+)</name>
        <dbReference type="ChEBI" id="CHEBI:18420"/>
    </ligand>
</feature>
<dbReference type="NCBIfam" id="TIGR00204">
    <property type="entry name" value="dxs"/>
    <property type="match status" value="1"/>
</dbReference>
<evidence type="ECO:0000256" key="3">
    <source>
        <dbReference type="ARBA" id="ARBA00011738"/>
    </source>
</evidence>
<dbReference type="PROSITE" id="PS00802">
    <property type="entry name" value="TRANSKETOLASE_2"/>
    <property type="match status" value="1"/>
</dbReference>
<feature type="binding site" evidence="10">
    <location>
        <position position="164"/>
    </location>
    <ligand>
        <name>Mg(2+)</name>
        <dbReference type="ChEBI" id="CHEBI:18420"/>
    </ligand>
</feature>
<evidence type="ECO:0000256" key="1">
    <source>
        <dbReference type="ARBA" id="ARBA00004980"/>
    </source>
</evidence>
<dbReference type="InterPro" id="IPR033248">
    <property type="entry name" value="Transketolase_C"/>
</dbReference>
<comment type="similarity">
    <text evidence="2 10">Belongs to the transketolase family. DXPS subfamily.</text>
</comment>
<dbReference type="GO" id="GO:0000287">
    <property type="term" value="F:magnesium ion binding"/>
    <property type="evidence" value="ECO:0007669"/>
    <property type="project" value="UniProtKB-UniRule"/>
</dbReference>
<dbReference type="GO" id="GO:0030976">
    <property type="term" value="F:thiamine pyrophosphate binding"/>
    <property type="evidence" value="ECO:0007669"/>
    <property type="project" value="UniProtKB-UniRule"/>
</dbReference>
<feature type="binding site" evidence="10">
    <location>
        <position position="164"/>
    </location>
    <ligand>
        <name>thiamine diphosphate</name>
        <dbReference type="ChEBI" id="CHEBI:58937"/>
    </ligand>
</feature>
<keyword evidence="7 10" id="KW-0784">Thiamine biosynthesis</keyword>
<dbReference type="InterPro" id="IPR029061">
    <property type="entry name" value="THDP-binding"/>
</dbReference>
<accession>A0A5L4M753</accession>
<dbReference type="EC" id="2.2.1.7" evidence="10"/>
<dbReference type="PANTHER" id="PTHR43322:SF5">
    <property type="entry name" value="1-DEOXY-D-XYLULOSE-5-PHOSPHATE SYNTHASE, CHLOROPLASTIC"/>
    <property type="match status" value="1"/>
</dbReference>
<comment type="catalytic activity">
    <reaction evidence="10">
        <text>D-glyceraldehyde 3-phosphate + pyruvate + H(+) = 1-deoxy-D-xylulose 5-phosphate + CO2</text>
        <dbReference type="Rhea" id="RHEA:12605"/>
        <dbReference type="ChEBI" id="CHEBI:15361"/>
        <dbReference type="ChEBI" id="CHEBI:15378"/>
        <dbReference type="ChEBI" id="CHEBI:16526"/>
        <dbReference type="ChEBI" id="CHEBI:57792"/>
        <dbReference type="ChEBI" id="CHEBI:59776"/>
        <dbReference type="EC" id="2.2.1.7"/>
    </reaction>
</comment>
<dbReference type="SMART" id="SM00861">
    <property type="entry name" value="Transket_pyr"/>
    <property type="match status" value="1"/>
</dbReference>
<name>A0A5L4M753_CAMFE</name>
<dbReference type="Pfam" id="PF02780">
    <property type="entry name" value="Transketolase_C"/>
    <property type="match status" value="1"/>
</dbReference>
<organism evidence="14">
    <name type="scientific">Campylobacter fetus</name>
    <dbReference type="NCBI Taxonomy" id="196"/>
    <lineage>
        <taxon>Bacteria</taxon>
        <taxon>Pseudomonadati</taxon>
        <taxon>Campylobacterota</taxon>
        <taxon>Epsilonproteobacteria</taxon>
        <taxon>Campylobacterales</taxon>
        <taxon>Campylobacteraceae</taxon>
        <taxon>Campylobacter</taxon>
    </lineage>
</organism>